<name>A0A8H6AR18_9HELO</name>
<dbReference type="RefSeq" id="XP_037190841.1">
    <property type="nucleotide sequence ID" value="XM_037339275.1"/>
</dbReference>
<organism evidence="1 2">
    <name type="scientific">Botrytis fragariae</name>
    <dbReference type="NCBI Taxonomy" id="1964551"/>
    <lineage>
        <taxon>Eukaryota</taxon>
        <taxon>Fungi</taxon>
        <taxon>Dikarya</taxon>
        <taxon>Ascomycota</taxon>
        <taxon>Pezizomycotina</taxon>
        <taxon>Leotiomycetes</taxon>
        <taxon>Helotiales</taxon>
        <taxon>Sclerotiniaceae</taxon>
        <taxon>Botrytis</taxon>
    </lineage>
</organism>
<accession>A0A8H6AR18</accession>
<keyword evidence="2" id="KW-1185">Reference proteome</keyword>
<sequence length="104" mass="11420">MTSGSYDRAAILKGLTADIFDPRFALNASLFICARAISPKQEAMSLGHVMSFAYNIWDLGQAVAGFLPWDSMCTYVGSSKMELLSGSNTHSRQQRGMGILYVYI</sequence>
<reference evidence="1 2" key="1">
    <citation type="journal article" date="2020" name="Phytopathology">
        <title>A high-quality genome resource of Botrytis fragariae, a new and rapidly spreading fungal pathogen causing strawberry gray mold in the U.S.A.</title>
        <authorList>
            <person name="Wu Y."/>
            <person name="Saski C.A."/>
            <person name="Schnabel G."/>
            <person name="Xiao S."/>
            <person name="Hu M."/>
        </authorList>
    </citation>
    <scope>NUCLEOTIDE SEQUENCE [LARGE SCALE GENOMIC DNA]</scope>
    <source>
        <strain evidence="1 2">BVB16</strain>
    </source>
</reference>
<proteinExistence type="predicted"/>
<dbReference type="GeneID" id="59262967"/>
<dbReference type="OrthoDB" id="10578942at2759"/>
<dbReference type="AlphaFoldDB" id="A0A8H6AR18"/>
<dbReference type="Proteomes" id="UP000531561">
    <property type="component" value="Unassembled WGS sequence"/>
</dbReference>
<protein>
    <submittedName>
        <fullName evidence="1">Uncharacterized protein</fullName>
    </submittedName>
</protein>
<evidence type="ECO:0000313" key="1">
    <source>
        <dbReference type="EMBL" id="KAF5871894.1"/>
    </source>
</evidence>
<gene>
    <name evidence="1" type="ORF">Bfra_008920</name>
</gene>
<comment type="caution">
    <text evidence="1">The sequence shown here is derived from an EMBL/GenBank/DDBJ whole genome shotgun (WGS) entry which is preliminary data.</text>
</comment>
<evidence type="ECO:0000313" key="2">
    <source>
        <dbReference type="Proteomes" id="UP000531561"/>
    </source>
</evidence>
<dbReference type="EMBL" id="JABFCT010000011">
    <property type="protein sequence ID" value="KAF5871894.1"/>
    <property type="molecule type" value="Genomic_DNA"/>
</dbReference>